<dbReference type="AlphaFoldDB" id="A0A022PT33"/>
<dbReference type="GO" id="GO:0008270">
    <property type="term" value="F:zinc ion binding"/>
    <property type="evidence" value="ECO:0007669"/>
    <property type="project" value="UniProtKB-KW"/>
</dbReference>
<keyword evidence="10" id="KW-0862">Zinc</keyword>
<comment type="catalytic activity">
    <reaction evidence="1">
        <text>S-ubiquitinyl-[E2 ubiquitin-conjugating enzyme]-L-cysteine + [acceptor protein]-L-lysine = [E2 ubiquitin-conjugating enzyme]-L-cysteine + N(6)-ubiquitinyl-[acceptor protein]-L-lysine.</text>
        <dbReference type="EC" id="2.3.2.27"/>
    </reaction>
</comment>
<feature type="transmembrane region" description="Helical" evidence="13">
    <location>
        <begin position="20"/>
        <end position="38"/>
    </location>
</feature>
<comment type="subcellular location">
    <subcellularLocation>
        <location evidence="2">Membrane</location>
        <topology evidence="2">Single-pass membrane protein</topology>
    </subcellularLocation>
</comment>
<evidence type="ECO:0000313" key="15">
    <source>
        <dbReference type="Proteomes" id="UP000030748"/>
    </source>
</evidence>
<keyword evidence="9" id="KW-0833">Ubl conjugation pathway</keyword>
<dbReference type="InterPro" id="IPR044600">
    <property type="entry name" value="ATL1/ATL16-like"/>
</dbReference>
<keyword evidence="6 13" id="KW-0812">Transmembrane</keyword>
<evidence type="ECO:0000256" key="1">
    <source>
        <dbReference type="ARBA" id="ARBA00000900"/>
    </source>
</evidence>
<evidence type="ECO:0000256" key="11">
    <source>
        <dbReference type="ARBA" id="ARBA00022989"/>
    </source>
</evidence>
<keyword evidence="11 13" id="KW-1133">Transmembrane helix</keyword>
<evidence type="ECO:0000256" key="9">
    <source>
        <dbReference type="ARBA" id="ARBA00022786"/>
    </source>
</evidence>
<dbReference type="Proteomes" id="UP000030748">
    <property type="component" value="Unassembled WGS sequence"/>
</dbReference>
<dbReference type="GO" id="GO:0016020">
    <property type="term" value="C:membrane"/>
    <property type="evidence" value="ECO:0007669"/>
    <property type="project" value="UniProtKB-SubCell"/>
</dbReference>
<keyword evidence="8" id="KW-0863">Zinc-finger</keyword>
<evidence type="ECO:0000256" key="10">
    <source>
        <dbReference type="ARBA" id="ARBA00022833"/>
    </source>
</evidence>
<keyword evidence="12 13" id="KW-0472">Membrane</keyword>
<proteinExistence type="predicted"/>
<evidence type="ECO:0000256" key="5">
    <source>
        <dbReference type="ARBA" id="ARBA00022679"/>
    </source>
</evidence>
<dbReference type="EMBL" id="KI632313">
    <property type="protein sequence ID" value="EYU18931.1"/>
    <property type="molecule type" value="Genomic_DNA"/>
</dbReference>
<evidence type="ECO:0000256" key="4">
    <source>
        <dbReference type="ARBA" id="ARBA00012483"/>
    </source>
</evidence>
<gene>
    <name evidence="14" type="ORF">MIMGU_mgv1a015210mg</name>
</gene>
<comment type="pathway">
    <text evidence="3">Protein modification; protein ubiquitination.</text>
</comment>
<dbReference type="EC" id="2.3.2.27" evidence="4"/>
<evidence type="ECO:0000256" key="7">
    <source>
        <dbReference type="ARBA" id="ARBA00022723"/>
    </source>
</evidence>
<evidence type="ECO:0000256" key="13">
    <source>
        <dbReference type="SAM" id="Phobius"/>
    </source>
</evidence>
<evidence type="ECO:0000256" key="6">
    <source>
        <dbReference type="ARBA" id="ARBA00022692"/>
    </source>
</evidence>
<dbReference type="PANTHER" id="PTHR46913">
    <property type="entry name" value="RING-H2 FINGER PROTEIN ATL16"/>
    <property type="match status" value="1"/>
</dbReference>
<evidence type="ECO:0000256" key="2">
    <source>
        <dbReference type="ARBA" id="ARBA00004167"/>
    </source>
</evidence>
<organism evidence="14 15">
    <name type="scientific">Erythranthe guttata</name>
    <name type="common">Yellow monkey flower</name>
    <name type="synonym">Mimulus guttatus</name>
    <dbReference type="NCBI Taxonomy" id="4155"/>
    <lineage>
        <taxon>Eukaryota</taxon>
        <taxon>Viridiplantae</taxon>
        <taxon>Streptophyta</taxon>
        <taxon>Embryophyta</taxon>
        <taxon>Tracheophyta</taxon>
        <taxon>Spermatophyta</taxon>
        <taxon>Magnoliopsida</taxon>
        <taxon>eudicotyledons</taxon>
        <taxon>Gunneridae</taxon>
        <taxon>Pentapetalae</taxon>
        <taxon>asterids</taxon>
        <taxon>lamiids</taxon>
        <taxon>Lamiales</taxon>
        <taxon>Phrymaceae</taxon>
        <taxon>Erythranthe</taxon>
    </lineage>
</organism>
<name>A0A022PT33_ERYGU</name>
<accession>A0A022PT33</accession>
<keyword evidence="5" id="KW-0808">Transferase</keyword>
<dbReference type="GO" id="GO:0061630">
    <property type="term" value="F:ubiquitin protein ligase activity"/>
    <property type="evidence" value="ECO:0007669"/>
    <property type="project" value="UniProtKB-EC"/>
</dbReference>
<evidence type="ECO:0000256" key="12">
    <source>
        <dbReference type="ARBA" id="ARBA00023136"/>
    </source>
</evidence>
<keyword evidence="7" id="KW-0479">Metal-binding</keyword>
<reference evidence="14 15" key="1">
    <citation type="journal article" date="2013" name="Proc. Natl. Acad. Sci. U.S.A.">
        <title>Fine-scale variation in meiotic recombination in Mimulus inferred from population shotgun sequencing.</title>
        <authorList>
            <person name="Hellsten U."/>
            <person name="Wright K.M."/>
            <person name="Jenkins J."/>
            <person name="Shu S."/>
            <person name="Yuan Y."/>
            <person name="Wessler S.R."/>
            <person name="Schmutz J."/>
            <person name="Willis J.H."/>
            <person name="Rokhsar D.S."/>
        </authorList>
    </citation>
    <scope>NUCLEOTIDE SEQUENCE [LARGE SCALE GENOMIC DNA]</scope>
    <source>
        <strain evidence="15">cv. DUN x IM62</strain>
    </source>
</reference>
<protein>
    <recommendedName>
        <fullName evidence="4">RING-type E3 ubiquitin transferase</fullName>
        <ecNumber evidence="4">2.3.2.27</ecNumber>
    </recommendedName>
</protein>
<sequence>MMTPPPTESQDTVPSKWDPQVIVLVGLVCSIFLLFSYYKILERNCAIINLSRNSEQRRRINEHLEEYSSQFHSMALDSHIMHSLPITQIEKKIDKNNNNSSAAECATHASCPLCRSYVCDRTNDGTPPHGSSINVHSYLETLNREDFHRGNSQHFQIIRTQVLL</sequence>
<keyword evidence="15" id="KW-1185">Reference proteome</keyword>
<dbReference type="GO" id="GO:0016567">
    <property type="term" value="P:protein ubiquitination"/>
    <property type="evidence" value="ECO:0007669"/>
    <property type="project" value="InterPro"/>
</dbReference>
<evidence type="ECO:0000256" key="8">
    <source>
        <dbReference type="ARBA" id="ARBA00022771"/>
    </source>
</evidence>
<evidence type="ECO:0000313" key="14">
    <source>
        <dbReference type="EMBL" id="EYU18931.1"/>
    </source>
</evidence>
<evidence type="ECO:0000256" key="3">
    <source>
        <dbReference type="ARBA" id="ARBA00004906"/>
    </source>
</evidence>
<dbReference type="PANTHER" id="PTHR46913:SF1">
    <property type="entry name" value="RING-H2 FINGER PROTEIN ATL16"/>
    <property type="match status" value="1"/>
</dbReference>